<dbReference type="Proteomes" id="UP001231189">
    <property type="component" value="Unassembled WGS sequence"/>
</dbReference>
<sequence>MLKHVRISGNKAKVNFPEEPIVAPKRHPTALKSTVVPAVNKLANTNQPPAQPDDVPFAPAMNSVAPVIALISDSYTH</sequence>
<protein>
    <submittedName>
        <fullName evidence="1">Uncharacterized protein</fullName>
    </submittedName>
</protein>
<dbReference type="EMBL" id="JAUUTY010000006">
    <property type="protein sequence ID" value="KAK1620676.1"/>
    <property type="molecule type" value="Genomic_DNA"/>
</dbReference>
<name>A0AAD8VWM5_LOLMU</name>
<accession>A0AAD8VWM5</accession>
<gene>
    <name evidence="1" type="ORF">QYE76_026193</name>
</gene>
<reference evidence="1" key="1">
    <citation type="submission" date="2023-07" db="EMBL/GenBank/DDBJ databases">
        <title>A chromosome-level genome assembly of Lolium multiflorum.</title>
        <authorList>
            <person name="Chen Y."/>
            <person name="Copetti D."/>
            <person name="Kolliker R."/>
            <person name="Studer B."/>
        </authorList>
    </citation>
    <scope>NUCLEOTIDE SEQUENCE</scope>
    <source>
        <strain evidence="1">02402/16</strain>
        <tissue evidence="1">Leaf</tissue>
    </source>
</reference>
<comment type="caution">
    <text evidence="1">The sequence shown here is derived from an EMBL/GenBank/DDBJ whole genome shotgun (WGS) entry which is preliminary data.</text>
</comment>
<evidence type="ECO:0000313" key="2">
    <source>
        <dbReference type="Proteomes" id="UP001231189"/>
    </source>
</evidence>
<dbReference type="AlphaFoldDB" id="A0AAD8VWM5"/>
<organism evidence="1 2">
    <name type="scientific">Lolium multiflorum</name>
    <name type="common">Italian ryegrass</name>
    <name type="synonym">Lolium perenne subsp. multiflorum</name>
    <dbReference type="NCBI Taxonomy" id="4521"/>
    <lineage>
        <taxon>Eukaryota</taxon>
        <taxon>Viridiplantae</taxon>
        <taxon>Streptophyta</taxon>
        <taxon>Embryophyta</taxon>
        <taxon>Tracheophyta</taxon>
        <taxon>Spermatophyta</taxon>
        <taxon>Magnoliopsida</taxon>
        <taxon>Liliopsida</taxon>
        <taxon>Poales</taxon>
        <taxon>Poaceae</taxon>
        <taxon>BOP clade</taxon>
        <taxon>Pooideae</taxon>
        <taxon>Poodae</taxon>
        <taxon>Poeae</taxon>
        <taxon>Poeae Chloroplast Group 2 (Poeae type)</taxon>
        <taxon>Loliodinae</taxon>
        <taxon>Loliinae</taxon>
        <taxon>Lolium</taxon>
    </lineage>
</organism>
<evidence type="ECO:0000313" key="1">
    <source>
        <dbReference type="EMBL" id="KAK1620676.1"/>
    </source>
</evidence>
<keyword evidence="2" id="KW-1185">Reference proteome</keyword>
<proteinExistence type="predicted"/>